<dbReference type="Pfam" id="PF03108">
    <property type="entry name" value="DBD_Tnp_Mut"/>
    <property type="match status" value="1"/>
</dbReference>
<evidence type="ECO:0000259" key="3">
    <source>
        <dbReference type="PROSITE" id="PS50158"/>
    </source>
</evidence>
<keyword evidence="1" id="KW-0862">Zinc</keyword>
<proteinExistence type="predicted"/>
<reference evidence="4" key="4">
    <citation type="submission" date="2019-03" db="UniProtKB">
        <authorList>
            <consortium name="EnsemblPlants"/>
        </authorList>
    </citation>
    <scope>IDENTIFICATION</scope>
</reference>
<dbReference type="GO" id="GO:0008270">
    <property type="term" value="F:zinc ion binding"/>
    <property type="evidence" value="ECO:0007669"/>
    <property type="project" value="UniProtKB-KW"/>
</dbReference>
<reference evidence="5" key="1">
    <citation type="journal article" date="2014" name="Science">
        <title>Ancient hybridizations among the ancestral genomes of bread wheat.</title>
        <authorList>
            <consortium name="International Wheat Genome Sequencing Consortium,"/>
            <person name="Marcussen T."/>
            <person name="Sandve S.R."/>
            <person name="Heier L."/>
            <person name="Spannagl M."/>
            <person name="Pfeifer M."/>
            <person name="Jakobsen K.S."/>
            <person name="Wulff B.B."/>
            <person name="Steuernagel B."/>
            <person name="Mayer K.F."/>
            <person name="Olsen O.A."/>
        </authorList>
    </citation>
    <scope>NUCLEOTIDE SEQUENCE [LARGE SCALE GENOMIC DNA]</scope>
    <source>
        <strain evidence="5">cv. AL8/78</strain>
    </source>
</reference>
<accession>A0A453SD71</accession>
<feature type="region of interest" description="Disordered" evidence="2">
    <location>
        <begin position="483"/>
        <end position="504"/>
    </location>
</feature>
<reference evidence="4" key="3">
    <citation type="journal article" date="2017" name="Nature">
        <title>Genome sequence of the progenitor of the wheat D genome Aegilops tauschii.</title>
        <authorList>
            <person name="Luo M.C."/>
            <person name="Gu Y.Q."/>
            <person name="Puiu D."/>
            <person name="Wang H."/>
            <person name="Twardziok S.O."/>
            <person name="Deal K.R."/>
            <person name="Huo N."/>
            <person name="Zhu T."/>
            <person name="Wang L."/>
            <person name="Wang Y."/>
            <person name="McGuire P.E."/>
            <person name="Liu S."/>
            <person name="Long H."/>
            <person name="Ramasamy R.K."/>
            <person name="Rodriguez J.C."/>
            <person name="Van S.L."/>
            <person name="Yuan L."/>
            <person name="Wang Z."/>
            <person name="Xia Z."/>
            <person name="Xiao L."/>
            <person name="Anderson O.D."/>
            <person name="Ouyang S."/>
            <person name="Liang Y."/>
            <person name="Zimin A.V."/>
            <person name="Pertea G."/>
            <person name="Qi P."/>
            <person name="Bennetzen J.L."/>
            <person name="Dai X."/>
            <person name="Dawson M.W."/>
            <person name="Muller H.G."/>
            <person name="Kugler K."/>
            <person name="Rivarola-Duarte L."/>
            <person name="Spannagl M."/>
            <person name="Mayer K.F.X."/>
            <person name="Lu F.H."/>
            <person name="Bevan M.W."/>
            <person name="Leroy P."/>
            <person name="Li P."/>
            <person name="You F.M."/>
            <person name="Sun Q."/>
            <person name="Liu Z."/>
            <person name="Lyons E."/>
            <person name="Wicker T."/>
            <person name="Salzberg S.L."/>
            <person name="Devos K.M."/>
            <person name="Dvorak J."/>
        </authorList>
    </citation>
    <scope>NUCLEOTIDE SEQUENCE [LARGE SCALE GENOMIC DNA]</scope>
    <source>
        <strain evidence="4">cv. AL8/78</strain>
    </source>
</reference>
<feature type="region of interest" description="Disordered" evidence="2">
    <location>
        <begin position="119"/>
        <end position="167"/>
    </location>
</feature>
<dbReference type="GO" id="GO:0003676">
    <property type="term" value="F:nucleic acid binding"/>
    <property type="evidence" value="ECO:0007669"/>
    <property type="project" value="InterPro"/>
</dbReference>
<organism evidence="4 5">
    <name type="scientific">Aegilops tauschii subsp. strangulata</name>
    <name type="common">Goatgrass</name>
    <dbReference type="NCBI Taxonomy" id="200361"/>
    <lineage>
        <taxon>Eukaryota</taxon>
        <taxon>Viridiplantae</taxon>
        <taxon>Streptophyta</taxon>
        <taxon>Embryophyta</taxon>
        <taxon>Tracheophyta</taxon>
        <taxon>Spermatophyta</taxon>
        <taxon>Magnoliopsida</taxon>
        <taxon>Liliopsida</taxon>
        <taxon>Poales</taxon>
        <taxon>Poaceae</taxon>
        <taxon>BOP clade</taxon>
        <taxon>Pooideae</taxon>
        <taxon>Triticodae</taxon>
        <taxon>Triticeae</taxon>
        <taxon>Triticinae</taxon>
        <taxon>Aegilops</taxon>
    </lineage>
</organism>
<dbReference type="PANTHER" id="PTHR31973">
    <property type="entry name" value="POLYPROTEIN, PUTATIVE-RELATED"/>
    <property type="match status" value="1"/>
</dbReference>
<reference evidence="5" key="2">
    <citation type="journal article" date="2017" name="Nat. Plants">
        <title>The Aegilops tauschii genome reveals multiple impacts of transposons.</title>
        <authorList>
            <person name="Zhao G."/>
            <person name="Zou C."/>
            <person name="Li K."/>
            <person name="Wang K."/>
            <person name="Li T."/>
            <person name="Gao L."/>
            <person name="Zhang X."/>
            <person name="Wang H."/>
            <person name="Yang Z."/>
            <person name="Liu X."/>
            <person name="Jiang W."/>
            <person name="Mao L."/>
            <person name="Kong X."/>
            <person name="Jiao Y."/>
            <person name="Jia J."/>
        </authorList>
    </citation>
    <scope>NUCLEOTIDE SEQUENCE [LARGE SCALE GENOMIC DNA]</scope>
    <source>
        <strain evidence="5">cv. AL8/78</strain>
    </source>
</reference>
<dbReference type="InterPro" id="IPR001878">
    <property type="entry name" value="Znf_CCHC"/>
</dbReference>
<dbReference type="SUPFAM" id="SSF57756">
    <property type="entry name" value="Retrovirus zinc finger-like domains"/>
    <property type="match status" value="1"/>
</dbReference>
<feature type="domain" description="CCHC-type" evidence="3">
    <location>
        <begin position="421"/>
        <end position="435"/>
    </location>
</feature>
<keyword evidence="5" id="KW-1185">Reference proteome</keyword>
<dbReference type="PROSITE" id="PS50158">
    <property type="entry name" value="ZF_CCHC"/>
    <property type="match status" value="1"/>
</dbReference>
<dbReference type="PANTHER" id="PTHR31973:SF195">
    <property type="entry name" value="MUDR FAMILY TRANSPOSASE"/>
    <property type="match status" value="1"/>
</dbReference>
<keyword evidence="1" id="KW-0479">Metal-binding</keyword>
<protein>
    <recommendedName>
        <fullName evidence="3">CCHC-type domain-containing protein</fullName>
    </recommendedName>
</protein>
<dbReference type="Gramene" id="AET7Gv20901000.3">
    <property type="protein sequence ID" value="AET7Gv20901000.3"/>
    <property type="gene ID" value="AET7Gv20901000"/>
</dbReference>
<dbReference type="InterPro" id="IPR004332">
    <property type="entry name" value="Transposase_MuDR"/>
</dbReference>
<dbReference type="InterPro" id="IPR036875">
    <property type="entry name" value="Znf_CCHC_sf"/>
</dbReference>
<dbReference type="AlphaFoldDB" id="A0A453SD71"/>
<evidence type="ECO:0000256" key="1">
    <source>
        <dbReference type="PROSITE-ProRule" id="PRU00047"/>
    </source>
</evidence>
<evidence type="ECO:0000256" key="2">
    <source>
        <dbReference type="SAM" id="MobiDB-lite"/>
    </source>
</evidence>
<feature type="compositionally biased region" description="Polar residues" evidence="2">
    <location>
        <begin position="142"/>
        <end position="167"/>
    </location>
</feature>
<evidence type="ECO:0000313" key="4">
    <source>
        <dbReference type="EnsemblPlants" id="AET7Gv20901000.3"/>
    </source>
</evidence>
<dbReference type="EnsemblPlants" id="AET7Gv20901000.3">
    <property type="protein sequence ID" value="AET7Gv20901000.3"/>
    <property type="gene ID" value="AET7Gv20901000"/>
</dbReference>
<name>A0A453SD71_AEGTS</name>
<keyword evidence="1" id="KW-0863">Zinc-finger</keyword>
<reference evidence="4" key="5">
    <citation type="journal article" date="2021" name="G3 (Bethesda)">
        <title>Aegilops tauschii genome assembly Aet v5.0 features greater sequence contiguity and improved annotation.</title>
        <authorList>
            <person name="Wang L."/>
            <person name="Zhu T."/>
            <person name="Rodriguez J.C."/>
            <person name="Deal K.R."/>
            <person name="Dubcovsky J."/>
            <person name="McGuire P.E."/>
            <person name="Lux T."/>
            <person name="Spannagl M."/>
            <person name="Mayer K.F.X."/>
            <person name="Baldrich P."/>
            <person name="Meyers B.C."/>
            <person name="Huo N."/>
            <person name="Gu Y.Q."/>
            <person name="Zhou H."/>
            <person name="Devos K.M."/>
            <person name="Bennetzen J.L."/>
            <person name="Unver T."/>
            <person name="Budak H."/>
            <person name="Gulick P.J."/>
            <person name="Galiba G."/>
            <person name="Kalapos B."/>
            <person name="Nelson D.R."/>
            <person name="Li P."/>
            <person name="You F.M."/>
            <person name="Luo M.C."/>
            <person name="Dvorak J."/>
        </authorList>
    </citation>
    <scope>NUCLEOTIDE SEQUENCE [LARGE SCALE GENOMIC DNA]</scope>
    <source>
        <strain evidence="4">cv. AL8/78</strain>
    </source>
</reference>
<evidence type="ECO:0000313" key="5">
    <source>
        <dbReference type="Proteomes" id="UP000015105"/>
    </source>
</evidence>
<dbReference type="STRING" id="200361.A0A453SD71"/>
<dbReference type="Proteomes" id="UP000015105">
    <property type="component" value="Chromosome 7D"/>
</dbReference>
<sequence>MWTVDVEKFSIDALSRQLAIELNISSNQLVALSYFDKLLGEDVRLLHDEQQYMMFDMYAAELKVPLSVVVVDAIGSGVLNCGAKIADFVPINVVPADDPLVMGTQNCANTIQPNDAQAYHQTNSTNCPTRPTQPAPPPVVESATSEVGSTSQPNMPHADQQQELQNPSTDPFYYEEEYVGVDDEHLVGVSIPEPTVVQAPATTPDEKAEDEEAEDDMYISDIKHLIQQEEEVTDMPIQYNVATDPYNADIKVGVLFPDIVTFRKAIRHHAVVKDFELAKVKTDPTRFIANCSYASCPWRIHASRLRDQQVVMIKKIPYEHNCPTTKLVDSKMATQSWIAEKLVDWVKKNPGEGAKAAKTKLEGDFNFKLKYSKAWEDRTQWEQVDLGFMVYPPVQEKRPPGRPRVQRIRGFLEDPGRKVVKCKKCGRNGHFAKTCNLPPLVIAEPPPMEHTPTKREREMLLQPRRKLWKMTNLSQIIKDRRLLSRRTRRSRRQRRSRRRRRLRK</sequence>